<feature type="transmembrane region" description="Helical" evidence="7">
    <location>
        <begin position="279"/>
        <end position="301"/>
    </location>
</feature>
<dbReference type="EMBL" id="LAZR01063972">
    <property type="protein sequence ID" value="KKK58459.1"/>
    <property type="molecule type" value="Genomic_DNA"/>
</dbReference>
<evidence type="ECO:0000256" key="7">
    <source>
        <dbReference type="SAM" id="Phobius"/>
    </source>
</evidence>
<dbReference type="InterPro" id="IPR000515">
    <property type="entry name" value="MetI-like"/>
</dbReference>
<comment type="caution">
    <text evidence="9">The sequence shown here is derived from an EMBL/GenBank/DDBJ whole genome shotgun (WGS) entry which is preliminary data.</text>
</comment>
<keyword evidence="4 7" id="KW-0812">Transmembrane</keyword>
<evidence type="ECO:0000256" key="4">
    <source>
        <dbReference type="ARBA" id="ARBA00022692"/>
    </source>
</evidence>
<dbReference type="Pfam" id="PF00528">
    <property type="entry name" value="BPD_transp_1"/>
    <property type="match status" value="1"/>
</dbReference>
<feature type="transmembrane region" description="Helical" evidence="7">
    <location>
        <begin position="182"/>
        <end position="202"/>
    </location>
</feature>
<evidence type="ECO:0000313" key="9">
    <source>
        <dbReference type="EMBL" id="KKK58459.1"/>
    </source>
</evidence>
<dbReference type="CDD" id="cd06261">
    <property type="entry name" value="TM_PBP2"/>
    <property type="match status" value="1"/>
</dbReference>
<keyword evidence="6 7" id="KW-0472">Membrane</keyword>
<feature type="transmembrane region" description="Helical" evidence="7">
    <location>
        <begin position="156"/>
        <end position="176"/>
    </location>
</feature>
<accession>A0A0F8YWN7</accession>
<protein>
    <recommendedName>
        <fullName evidence="8">ABC transmembrane type-1 domain-containing protein</fullName>
    </recommendedName>
</protein>
<evidence type="ECO:0000256" key="2">
    <source>
        <dbReference type="ARBA" id="ARBA00022448"/>
    </source>
</evidence>
<keyword evidence="3" id="KW-1003">Cell membrane</keyword>
<feature type="transmembrane region" description="Helical" evidence="7">
    <location>
        <begin position="31"/>
        <end position="52"/>
    </location>
</feature>
<name>A0A0F8YWN7_9ZZZZ</name>
<evidence type="ECO:0000256" key="5">
    <source>
        <dbReference type="ARBA" id="ARBA00022989"/>
    </source>
</evidence>
<keyword evidence="5 7" id="KW-1133">Transmembrane helix</keyword>
<dbReference type="GO" id="GO:0005886">
    <property type="term" value="C:plasma membrane"/>
    <property type="evidence" value="ECO:0007669"/>
    <property type="project" value="UniProtKB-SubCell"/>
</dbReference>
<dbReference type="AlphaFoldDB" id="A0A0F8YWN7"/>
<feature type="domain" description="ABC transmembrane type-1" evidence="8">
    <location>
        <begin position="109"/>
        <end position="301"/>
    </location>
</feature>
<dbReference type="PANTHER" id="PTHR32243:SF18">
    <property type="entry name" value="INNER MEMBRANE ABC TRANSPORTER PERMEASE PROTEIN YCJP"/>
    <property type="match status" value="1"/>
</dbReference>
<feature type="transmembrane region" description="Helical" evidence="7">
    <location>
        <begin position="113"/>
        <end position="135"/>
    </location>
</feature>
<dbReference type="PANTHER" id="PTHR32243">
    <property type="entry name" value="MALTOSE TRANSPORT SYSTEM PERMEASE-RELATED"/>
    <property type="match status" value="1"/>
</dbReference>
<proteinExistence type="predicted"/>
<sequence length="316" mass="36063">AYVFHKIHEKNWSVTIMANSYYKVPKISRKILVYLILIIWFIFAIFPIYWTITMSFKDATVVYGKKPTYFPFIDFKPTVKAWIHLIGKSVEGEEGYMAMPVLGEKAKYLRNSLVVSLGSSILTVVLGVMAGYALTRFEYKKWKNDDIGFFILSQRMFPPVALAMPFFILFTWVRLIDKLPSLILVYSIMNMPIVTWIVKEFFEDVPKELEEAAMVDGCTRWGALFRVIIPMAVPGIAVAFLFSFIFSWNEFLIALTLTFKDAKTLPVGMSGLTTLRGPLYWDIAANALMIMIPPLIVTILANKYIIRGLSLGAVKQ</sequence>
<dbReference type="Gene3D" id="1.10.3720.10">
    <property type="entry name" value="MetI-like"/>
    <property type="match status" value="1"/>
</dbReference>
<organism evidence="9">
    <name type="scientific">marine sediment metagenome</name>
    <dbReference type="NCBI Taxonomy" id="412755"/>
    <lineage>
        <taxon>unclassified sequences</taxon>
        <taxon>metagenomes</taxon>
        <taxon>ecological metagenomes</taxon>
    </lineage>
</organism>
<comment type="subcellular location">
    <subcellularLocation>
        <location evidence="1">Cell membrane</location>
        <topology evidence="1">Multi-pass membrane protein</topology>
    </subcellularLocation>
</comment>
<evidence type="ECO:0000256" key="1">
    <source>
        <dbReference type="ARBA" id="ARBA00004651"/>
    </source>
</evidence>
<dbReference type="InterPro" id="IPR035906">
    <property type="entry name" value="MetI-like_sf"/>
</dbReference>
<dbReference type="InterPro" id="IPR050901">
    <property type="entry name" value="BP-dep_ABC_trans_perm"/>
</dbReference>
<dbReference type="GO" id="GO:0055085">
    <property type="term" value="P:transmembrane transport"/>
    <property type="evidence" value="ECO:0007669"/>
    <property type="project" value="InterPro"/>
</dbReference>
<evidence type="ECO:0000256" key="3">
    <source>
        <dbReference type="ARBA" id="ARBA00022475"/>
    </source>
</evidence>
<evidence type="ECO:0000259" key="8">
    <source>
        <dbReference type="PROSITE" id="PS50928"/>
    </source>
</evidence>
<reference evidence="9" key="1">
    <citation type="journal article" date="2015" name="Nature">
        <title>Complex archaea that bridge the gap between prokaryotes and eukaryotes.</title>
        <authorList>
            <person name="Spang A."/>
            <person name="Saw J.H."/>
            <person name="Jorgensen S.L."/>
            <person name="Zaremba-Niedzwiedzka K."/>
            <person name="Martijn J."/>
            <person name="Lind A.E."/>
            <person name="van Eijk R."/>
            <person name="Schleper C."/>
            <person name="Guy L."/>
            <person name="Ettema T.J."/>
        </authorList>
    </citation>
    <scope>NUCLEOTIDE SEQUENCE</scope>
</reference>
<keyword evidence="2" id="KW-0813">Transport</keyword>
<gene>
    <name evidence="9" type="ORF">LCGC14_3044220</name>
</gene>
<feature type="non-terminal residue" evidence="9">
    <location>
        <position position="1"/>
    </location>
</feature>
<dbReference type="PROSITE" id="PS50928">
    <property type="entry name" value="ABC_TM1"/>
    <property type="match status" value="1"/>
</dbReference>
<dbReference type="SUPFAM" id="SSF161098">
    <property type="entry name" value="MetI-like"/>
    <property type="match status" value="1"/>
</dbReference>
<feature type="transmembrane region" description="Helical" evidence="7">
    <location>
        <begin position="223"/>
        <end position="248"/>
    </location>
</feature>
<evidence type="ECO:0000256" key="6">
    <source>
        <dbReference type="ARBA" id="ARBA00023136"/>
    </source>
</evidence>